<proteinExistence type="inferred from homology"/>
<reference evidence="3 4" key="1">
    <citation type="submission" date="2024-02" db="EMBL/GenBank/DDBJ databases">
        <title>Discinaceae phylogenomics.</title>
        <authorList>
            <person name="Dirks A.C."/>
            <person name="James T.Y."/>
        </authorList>
    </citation>
    <scope>NUCLEOTIDE SEQUENCE [LARGE SCALE GENOMIC DNA]</scope>
    <source>
        <strain evidence="3 4">ACD0624</strain>
    </source>
</reference>
<keyword evidence="4" id="KW-1185">Reference proteome</keyword>
<dbReference type="EMBL" id="JBBBZM010000149">
    <property type="protein sequence ID" value="KAL0632814.1"/>
    <property type="molecule type" value="Genomic_DNA"/>
</dbReference>
<feature type="domain" description="Glucose-methanol-choline oxidoreductase N-terminal" evidence="2">
    <location>
        <begin position="277"/>
        <end position="291"/>
    </location>
</feature>
<dbReference type="SUPFAM" id="SSF51905">
    <property type="entry name" value="FAD/NAD(P)-binding domain"/>
    <property type="match status" value="1"/>
</dbReference>
<comment type="caution">
    <text evidence="3">The sequence shown here is derived from an EMBL/GenBank/DDBJ whole genome shotgun (WGS) entry which is preliminary data.</text>
</comment>
<evidence type="ECO:0000313" key="4">
    <source>
        <dbReference type="Proteomes" id="UP001447188"/>
    </source>
</evidence>
<dbReference type="PANTHER" id="PTHR11552">
    <property type="entry name" value="GLUCOSE-METHANOL-CHOLINE GMC OXIDOREDUCTASE"/>
    <property type="match status" value="1"/>
</dbReference>
<dbReference type="Gene3D" id="3.50.50.60">
    <property type="entry name" value="FAD/NAD(P)-binding domain"/>
    <property type="match status" value="1"/>
</dbReference>
<dbReference type="InterPro" id="IPR012132">
    <property type="entry name" value="GMC_OxRdtase"/>
</dbReference>
<sequence>MTSTIPTTTTVPAEVDVIIIGGGATGCIIAGRLAAADPTLEILVVEAGPDNLEDPEVIRPGNCLRHMNPYSSKMKAYTGTHSEHLGGRSPIVSVAQVLGGGSSVNYLMYSRANSSDYDDWNTEGWSGKDLLPLFRKCETYTLKSDSPETHGSSGPLGVSSGGCPLPITDELLKTAQDRGHPIVDDAQDLKTVNVFARWAKWIQPGTGRRSDTAHYYLRPQMVKNPNVYLVVESTVSKIIIEGGKATGIEYVPTVPEENTTPPRTTVKARRLVILTAGSIGSPRILERSGVGAKAVLEAAGVTPTVDLPGVGANYQDHHLFSAIYQLDDDTETPDDMNRLDTAALLKAEEGWPTGKGMFTSNFVEVGSKIRPSESEVASFDPDFQAYWKEKFENAKDKAVVLTCWSMGYPGGHELAGLSKGKYIGAVTITLYPASRGSIHITSADPYEHPNFDPGFLSHPADIAPLVWSYKFNREIARRMPSFRGEVPVMHPAYPDGSAAAAKAVDNEDIATKKDIVYTKEDDKAIEQLARSRVASTWHGLGTAPMMPRENGGVVDKELNVYGVANLKVAGMLDLYPA</sequence>
<dbReference type="InterPro" id="IPR000172">
    <property type="entry name" value="GMC_OxRdtase_N"/>
</dbReference>
<comment type="similarity">
    <text evidence="1">Belongs to the GMC oxidoreductase family.</text>
</comment>
<gene>
    <name evidence="3" type="ORF">Q9L58_008293</name>
</gene>
<accession>A0ABR3GA27</accession>
<dbReference type="Pfam" id="PF00732">
    <property type="entry name" value="GMC_oxred_N"/>
    <property type="match status" value="1"/>
</dbReference>
<evidence type="ECO:0000313" key="3">
    <source>
        <dbReference type="EMBL" id="KAL0632814.1"/>
    </source>
</evidence>
<dbReference type="Pfam" id="PF05199">
    <property type="entry name" value="GMC_oxred_C"/>
    <property type="match status" value="1"/>
</dbReference>
<dbReference type="Proteomes" id="UP001447188">
    <property type="component" value="Unassembled WGS sequence"/>
</dbReference>
<dbReference type="PIRSF" id="PIRSF000137">
    <property type="entry name" value="Alcohol_oxidase"/>
    <property type="match status" value="1"/>
</dbReference>
<evidence type="ECO:0000259" key="2">
    <source>
        <dbReference type="PROSITE" id="PS00624"/>
    </source>
</evidence>
<dbReference type="Gene3D" id="3.30.560.10">
    <property type="entry name" value="Glucose Oxidase, domain 3"/>
    <property type="match status" value="1"/>
</dbReference>
<dbReference type="SUPFAM" id="SSF54373">
    <property type="entry name" value="FAD-linked reductases, C-terminal domain"/>
    <property type="match status" value="1"/>
</dbReference>
<dbReference type="PROSITE" id="PS00624">
    <property type="entry name" value="GMC_OXRED_2"/>
    <property type="match status" value="1"/>
</dbReference>
<protein>
    <recommendedName>
        <fullName evidence="2">Glucose-methanol-choline oxidoreductase N-terminal domain-containing protein</fullName>
    </recommendedName>
</protein>
<dbReference type="PANTHER" id="PTHR11552:SF78">
    <property type="entry name" value="GLUCOSE-METHANOL-CHOLINE OXIDOREDUCTASE N-TERMINAL DOMAIN-CONTAINING PROTEIN"/>
    <property type="match status" value="1"/>
</dbReference>
<organism evidence="3 4">
    <name type="scientific">Discina gigas</name>
    <dbReference type="NCBI Taxonomy" id="1032678"/>
    <lineage>
        <taxon>Eukaryota</taxon>
        <taxon>Fungi</taxon>
        <taxon>Dikarya</taxon>
        <taxon>Ascomycota</taxon>
        <taxon>Pezizomycotina</taxon>
        <taxon>Pezizomycetes</taxon>
        <taxon>Pezizales</taxon>
        <taxon>Discinaceae</taxon>
        <taxon>Discina</taxon>
    </lineage>
</organism>
<evidence type="ECO:0000256" key="1">
    <source>
        <dbReference type="ARBA" id="ARBA00010790"/>
    </source>
</evidence>
<dbReference type="InterPro" id="IPR007867">
    <property type="entry name" value="GMC_OxRtase_C"/>
</dbReference>
<name>A0ABR3GA27_9PEZI</name>
<dbReference type="InterPro" id="IPR036188">
    <property type="entry name" value="FAD/NAD-bd_sf"/>
</dbReference>